<feature type="compositionally biased region" description="Polar residues" evidence="4">
    <location>
        <begin position="27"/>
        <end position="41"/>
    </location>
</feature>
<name>A0A1Q3F2H4_CULTA</name>
<evidence type="ECO:0000256" key="2">
    <source>
        <dbReference type="ARBA" id="ARBA00023054"/>
    </source>
</evidence>
<dbReference type="FunFam" id="1.10.8.270:FF:000001">
    <property type="entry name" value="TBC1 domain family member 1"/>
    <property type="match status" value="1"/>
</dbReference>
<dbReference type="Pfam" id="PF00566">
    <property type="entry name" value="RabGAP-TBC"/>
    <property type="match status" value="1"/>
</dbReference>
<dbReference type="InterPro" id="IPR022164">
    <property type="entry name" value="Kinesin-like"/>
</dbReference>
<dbReference type="Gene3D" id="1.10.472.80">
    <property type="entry name" value="Ypt/Rab-GAP domain of gyp1p, domain 3"/>
    <property type="match status" value="1"/>
</dbReference>
<dbReference type="AlphaFoldDB" id="A0A1Q3F2H4"/>
<feature type="compositionally biased region" description="Basic and acidic residues" evidence="4">
    <location>
        <begin position="74"/>
        <end position="91"/>
    </location>
</feature>
<reference evidence="7" key="1">
    <citation type="submission" date="2017-01" db="EMBL/GenBank/DDBJ databases">
        <title>A deep insight into the sialotranscriptome of adult male and female Cluex tarsalis mosquitoes.</title>
        <authorList>
            <person name="Ribeiro J.M."/>
            <person name="Moreira F."/>
            <person name="Bernard K.A."/>
            <person name="Calvo E."/>
        </authorList>
    </citation>
    <scope>NUCLEOTIDE SEQUENCE</scope>
    <source>
        <strain evidence="7">Kern County</strain>
        <tissue evidence="7">Salivary glands</tissue>
    </source>
</reference>
<sequence length="1251" mass="140240">MDHGKPTTPTTELPVTTTTLPKPATDDNLSIKSSDSVTTSGEYEIVPEVPSLSDVVDGTLPSPIMNIVKTTSGTRKEQQRSEQDPIREPKQPSELNLDECLGDEDEDEADVVGGQLAPPKKLDAISPILNIEGNGNVLDLEKNMDEVIHELEEERTLSASDDGEQPGSANKTPVRCVVEGKPQLLPLREFNPHPAPGLLSPENRVGHSVFYDCLASPVKPTETDDELSDIDQECTIFSGVTYLGATRINAPKSEKEILQKVAEMNASSPLGMKVSVSIPTRSEGLVVLKESETVVATYEVQRILFFARGPAGSANQACFAFTWSHGECQETATHQCHVFRCNIPEAVNQVSGCFAKAFQRVLPPSIPASMTSSLVDSSATGAGVTNVMLASITSDCAGNPIQSAMYEFSVSLEIKEKDKSGYTTVPRDAKASFRLRCNTDKEVSIVVKQIHSDQYPPLFIERCFGVLLSPGKIVRQADMQLLDMVSMGYIKSEVSPAPPQQNPMTASMTSLGPVAAAFVQLPYQIRAEWKANDKAFEQLNTETQKKCLTVAVDLVIKGIQEPVRFVIETSVMILSQSELRIMQNLFTNKRLLVMHYYLTLQESGEGSWKVESIDHSDEIVEPQPPASLSLNLNFKTWSFKTSASVQSMEFDDSSPDYSSDGDEPLLSGTGEVSKDCPVALLDEWNEILKEWDRDNLDRRPRNLTNLVRCGIPDILRGAIWQKLANVENKTDMIDSYRVLLTKETSSETVIQRDINRTFPAHKFFKESGGMGQDSLYKVSKAYAVYDAEVGYCQGLSFIAASLLLHMPEEEAFCVLVALMYNYGLRDMYKMGFEVLYLRLYQLNRLMKEQLPDLYEHFQNTGVESHMFASQWFLTLFTARFPLYFVFYILDVFLLDGVTVLFQVALTLLSVCKKDLLELDFEGILKYVRVTLPKKCRSEGQAKKLMKLSFECKVKKLRKYELEYIAKKEESERVEREKKQYELKYLEERAKMQQEMIALNERIETMIRDEKKNNGIITDYKQIIQRQEHENNKLHQMLDDLTKTVSACTKCAASIPKSSPLHKSYGKNLQLANNENNNDQTIHGGDSNLGPLDPMLIATQRIRELELELAQTKLAQVEAECKVQDLHHQLNATLTEMQTNRSSWQPWFSKTLNSIQEKVVTRRDVPMPTFQSYTEPSVKLREHSQTLPTQTQLRNKFNQQQQQQQQQRHSLSHAVTCGEGAVVVNAAATGGSGSSADHVILRDSAQRCHSLK</sequence>
<dbReference type="FunFam" id="1.10.472.80:FF:000047">
    <property type="entry name" value="Uncharacterized protein, isoform B"/>
    <property type="match status" value="1"/>
</dbReference>
<dbReference type="Gene3D" id="2.30.29.30">
    <property type="entry name" value="Pleckstrin-homology domain (PH domain)/Phosphotyrosine-binding domain (PTB)"/>
    <property type="match status" value="1"/>
</dbReference>
<feature type="coiled-coil region" evidence="3">
    <location>
        <begin position="1094"/>
        <end position="1121"/>
    </location>
</feature>
<feature type="domain" description="Rab-GAP TBC" evidence="6">
    <location>
        <begin position="710"/>
        <end position="896"/>
    </location>
</feature>
<dbReference type="Pfam" id="PF00640">
    <property type="entry name" value="PID"/>
    <property type="match status" value="1"/>
</dbReference>
<evidence type="ECO:0000256" key="4">
    <source>
        <dbReference type="SAM" id="MobiDB-lite"/>
    </source>
</evidence>
<feature type="compositionally biased region" description="Low complexity" evidence="4">
    <location>
        <begin position="1"/>
        <end position="23"/>
    </location>
</feature>
<dbReference type="EMBL" id="GFDL01013289">
    <property type="protein sequence ID" value="JAV21756.1"/>
    <property type="molecule type" value="Transcribed_RNA"/>
</dbReference>
<dbReference type="PROSITE" id="PS50086">
    <property type="entry name" value="TBC_RABGAP"/>
    <property type="match status" value="1"/>
</dbReference>
<dbReference type="Gene3D" id="1.10.8.270">
    <property type="entry name" value="putative rabgap domain of human tbc1 domain family member 14 like domains"/>
    <property type="match status" value="1"/>
</dbReference>
<accession>A0A1Q3F2H4</accession>
<dbReference type="Gene3D" id="1.10.10.750">
    <property type="entry name" value="Ypt/Rab-GAP domain of gyp1p, domain 1"/>
    <property type="match status" value="1"/>
</dbReference>
<dbReference type="InterPro" id="IPR011993">
    <property type="entry name" value="PH-like_dom_sf"/>
</dbReference>
<dbReference type="PROSITE" id="PS01179">
    <property type="entry name" value="PID"/>
    <property type="match status" value="1"/>
</dbReference>
<feature type="domain" description="PID" evidence="5">
    <location>
        <begin position="286"/>
        <end position="341"/>
    </location>
</feature>
<dbReference type="SUPFAM" id="SSF47923">
    <property type="entry name" value="Ypt/Rab-GAP domain of gyp1p"/>
    <property type="match status" value="2"/>
</dbReference>
<dbReference type="GO" id="GO:0031267">
    <property type="term" value="F:small GTPase binding"/>
    <property type="evidence" value="ECO:0007669"/>
    <property type="project" value="TreeGrafter"/>
</dbReference>
<evidence type="ECO:0000256" key="3">
    <source>
        <dbReference type="SAM" id="Coils"/>
    </source>
</evidence>
<dbReference type="PANTHER" id="PTHR47219">
    <property type="entry name" value="RAB GTPASE-ACTIVATING PROTEIN 1-LIKE"/>
    <property type="match status" value="1"/>
</dbReference>
<dbReference type="FunFam" id="1.10.10.750:FF:000003">
    <property type="entry name" value="GTPase activating protein (Evi5)"/>
    <property type="match status" value="1"/>
</dbReference>
<evidence type="ECO:0000256" key="1">
    <source>
        <dbReference type="ARBA" id="ARBA00022468"/>
    </source>
</evidence>
<dbReference type="SMART" id="SM00462">
    <property type="entry name" value="PTB"/>
    <property type="match status" value="1"/>
</dbReference>
<dbReference type="SUPFAM" id="SSF50729">
    <property type="entry name" value="PH domain-like"/>
    <property type="match status" value="1"/>
</dbReference>
<feature type="region of interest" description="Disordered" evidence="4">
    <location>
        <begin position="650"/>
        <end position="669"/>
    </location>
</feature>
<dbReference type="PANTHER" id="PTHR47219:SF9">
    <property type="entry name" value="GTPASE ACTIVATING PROTEIN AND CENTROSOME-ASSOCIATED, ISOFORM B"/>
    <property type="match status" value="1"/>
</dbReference>
<evidence type="ECO:0000313" key="7">
    <source>
        <dbReference type="EMBL" id="JAV21756.1"/>
    </source>
</evidence>
<dbReference type="SMART" id="SM00164">
    <property type="entry name" value="TBC"/>
    <property type="match status" value="1"/>
</dbReference>
<dbReference type="CDD" id="cd01211">
    <property type="entry name" value="PTB_Rab6GAP"/>
    <property type="match status" value="1"/>
</dbReference>
<proteinExistence type="predicted"/>
<keyword evidence="1" id="KW-0343">GTPase activation</keyword>
<keyword evidence="2 3" id="KW-0175">Coiled coil</keyword>
<dbReference type="GO" id="GO:0005096">
    <property type="term" value="F:GTPase activator activity"/>
    <property type="evidence" value="ECO:0007669"/>
    <property type="project" value="UniProtKB-KW"/>
</dbReference>
<organism evidence="7">
    <name type="scientific">Culex tarsalis</name>
    <name type="common">Encephalitis mosquito</name>
    <dbReference type="NCBI Taxonomy" id="7177"/>
    <lineage>
        <taxon>Eukaryota</taxon>
        <taxon>Metazoa</taxon>
        <taxon>Ecdysozoa</taxon>
        <taxon>Arthropoda</taxon>
        <taxon>Hexapoda</taxon>
        <taxon>Insecta</taxon>
        <taxon>Pterygota</taxon>
        <taxon>Neoptera</taxon>
        <taxon>Endopterygota</taxon>
        <taxon>Diptera</taxon>
        <taxon>Nematocera</taxon>
        <taxon>Culicoidea</taxon>
        <taxon>Culicidae</taxon>
        <taxon>Culicinae</taxon>
        <taxon>Culicini</taxon>
        <taxon>Culex</taxon>
        <taxon>Culex</taxon>
    </lineage>
</organism>
<dbReference type="Pfam" id="PF12473">
    <property type="entry name" value="DUF3694"/>
    <property type="match status" value="1"/>
</dbReference>
<evidence type="ECO:0000259" key="6">
    <source>
        <dbReference type="PROSITE" id="PS50086"/>
    </source>
</evidence>
<feature type="compositionally biased region" description="Acidic residues" evidence="4">
    <location>
        <begin position="650"/>
        <end position="663"/>
    </location>
</feature>
<feature type="region of interest" description="Disordered" evidence="4">
    <location>
        <begin position="65"/>
        <end position="98"/>
    </location>
</feature>
<dbReference type="InterPro" id="IPR006020">
    <property type="entry name" value="PTB/PI_dom"/>
</dbReference>
<dbReference type="InterPro" id="IPR035969">
    <property type="entry name" value="Rab-GAP_TBC_sf"/>
</dbReference>
<dbReference type="InterPro" id="IPR050302">
    <property type="entry name" value="Rab_GAP_TBC_domain"/>
</dbReference>
<protein>
    <submittedName>
        <fullName evidence="7">Putative rab gtpase-activating protein 1</fullName>
    </submittedName>
</protein>
<evidence type="ECO:0000259" key="5">
    <source>
        <dbReference type="PROSITE" id="PS01179"/>
    </source>
</evidence>
<feature type="coiled-coil region" evidence="3">
    <location>
        <begin position="956"/>
        <end position="1043"/>
    </location>
</feature>
<feature type="region of interest" description="Disordered" evidence="4">
    <location>
        <begin position="1"/>
        <end position="41"/>
    </location>
</feature>
<dbReference type="InterPro" id="IPR000195">
    <property type="entry name" value="Rab-GAP-TBC_dom"/>
</dbReference>